<evidence type="ECO:0000259" key="2">
    <source>
        <dbReference type="Pfam" id="PF13699"/>
    </source>
</evidence>
<gene>
    <name evidence="3" type="ORF">Q4F19_17210</name>
</gene>
<evidence type="ECO:0000256" key="1">
    <source>
        <dbReference type="SAM" id="MobiDB-lite"/>
    </source>
</evidence>
<name>A0ABT8YEB9_9SPHN</name>
<dbReference type="EMBL" id="JAUOTP010000009">
    <property type="protein sequence ID" value="MDO6416128.1"/>
    <property type="molecule type" value="Genomic_DNA"/>
</dbReference>
<reference evidence="3" key="1">
    <citation type="submission" date="2023-07" db="EMBL/GenBank/DDBJ databases">
        <authorList>
            <person name="Kim M."/>
        </authorList>
    </citation>
    <scope>NUCLEOTIDE SEQUENCE</scope>
    <source>
        <strain evidence="3">BIUV-7</strain>
    </source>
</reference>
<proteinExistence type="predicted"/>
<keyword evidence="4" id="KW-1185">Reference proteome</keyword>
<evidence type="ECO:0000313" key="4">
    <source>
        <dbReference type="Proteomes" id="UP001169764"/>
    </source>
</evidence>
<comment type="caution">
    <text evidence="3">The sequence shown here is derived from an EMBL/GenBank/DDBJ whole genome shotgun (WGS) entry which is preliminary data.</text>
</comment>
<feature type="domain" description="eCIS core" evidence="2">
    <location>
        <begin position="75"/>
        <end position="151"/>
    </location>
</feature>
<feature type="region of interest" description="Disordered" evidence="1">
    <location>
        <begin position="1"/>
        <end position="60"/>
    </location>
</feature>
<dbReference type="Proteomes" id="UP001169764">
    <property type="component" value="Unassembled WGS sequence"/>
</dbReference>
<dbReference type="RefSeq" id="WP_303545175.1">
    <property type="nucleotide sequence ID" value="NZ_JAUOTP010000009.1"/>
</dbReference>
<evidence type="ECO:0000313" key="3">
    <source>
        <dbReference type="EMBL" id="MDO6416128.1"/>
    </source>
</evidence>
<organism evidence="3 4">
    <name type="scientific">Sphingomonas natans</name>
    <dbReference type="NCBI Taxonomy" id="3063330"/>
    <lineage>
        <taxon>Bacteria</taxon>
        <taxon>Pseudomonadati</taxon>
        <taxon>Pseudomonadota</taxon>
        <taxon>Alphaproteobacteria</taxon>
        <taxon>Sphingomonadales</taxon>
        <taxon>Sphingomonadaceae</taxon>
        <taxon>Sphingomonas</taxon>
    </lineage>
</organism>
<dbReference type="Pfam" id="PF13699">
    <property type="entry name" value="eCIS_core"/>
    <property type="match status" value="1"/>
</dbReference>
<sequence length="439" mass="47074">MATTVPQMAAPRHRPTPTRPPQRRSSTTSHDLAIAHPFGRTTSTKLHRRSDGNTSARETPSSLVRDVLGTPGQALGEATRAFFEPRFGQDLGEVRIHTDNMAFESARAVNALAYTVGNDIVFGQAQYSPNTMAGQRLLAHELAHTVQQRGAAMPATGDLAIAAPDDVHERQAEQVADIVMAANDGEATELPMAALETSPLQVARVQRVVSFTTTPGTFNTNAMVVNEDAAGFVLGSPAPTFQWTPNATIHGAPTDVFSDWEVAHHQVGKVFQYDIFWGTGANRTHRRLRINGGLPMRDATAAANTWYHDPFAQGFAANGDVGSPVIRDTPSSGRIPWTNPVAGRVGTRGWFSFSVGFVSTLSASHIPDGTNEAAFRHLNHVHWNSSVTGTFDTTAAVGGRVTLNGGAVNRSRSIPGFDVDNRPMHGGAIINNSFQTTDT</sequence>
<dbReference type="InterPro" id="IPR025295">
    <property type="entry name" value="eCIS_core_dom"/>
</dbReference>
<accession>A0ABT8YEB9</accession>
<protein>
    <submittedName>
        <fullName evidence="3">DUF4157 domain-containing protein</fullName>
    </submittedName>
</protein>